<comment type="similarity">
    <text evidence="5">Belongs to the binding-protein-dependent transport system permease family.</text>
</comment>
<keyword evidence="2 5" id="KW-0812">Transmembrane</keyword>
<dbReference type="Proteomes" id="UP000186905">
    <property type="component" value="Unassembled WGS sequence"/>
</dbReference>
<keyword evidence="4 5" id="KW-0472">Membrane</keyword>
<dbReference type="OrthoDB" id="9807065at2"/>
<evidence type="ECO:0000259" key="6">
    <source>
        <dbReference type="PROSITE" id="PS50928"/>
    </source>
</evidence>
<dbReference type="Gene3D" id="1.10.3720.10">
    <property type="entry name" value="MetI-like"/>
    <property type="match status" value="1"/>
</dbReference>
<gene>
    <name evidence="7" type="ORF">BIT28_27045</name>
</gene>
<name>A0A1Q9G8B7_9GAMM</name>
<dbReference type="RefSeq" id="WP_075767772.1">
    <property type="nucleotide sequence ID" value="NZ_MJIL01000097.1"/>
</dbReference>
<keyword evidence="3 5" id="KW-1133">Transmembrane helix</keyword>
<dbReference type="InterPro" id="IPR035906">
    <property type="entry name" value="MetI-like_sf"/>
</dbReference>
<accession>A0A1Q9G8B7</accession>
<evidence type="ECO:0000256" key="5">
    <source>
        <dbReference type="RuleBase" id="RU363032"/>
    </source>
</evidence>
<evidence type="ECO:0000256" key="1">
    <source>
        <dbReference type="ARBA" id="ARBA00004651"/>
    </source>
</evidence>
<evidence type="ECO:0000313" key="8">
    <source>
        <dbReference type="Proteomes" id="UP000186905"/>
    </source>
</evidence>
<evidence type="ECO:0000313" key="7">
    <source>
        <dbReference type="EMBL" id="OLQ70479.1"/>
    </source>
</evidence>
<dbReference type="STRING" id="1903952.BIT28_27045"/>
<feature type="transmembrane region" description="Helical" evidence="5">
    <location>
        <begin position="61"/>
        <end position="81"/>
    </location>
</feature>
<dbReference type="CDD" id="cd06261">
    <property type="entry name" value="TM_PBP2"/>
    <property type="match status" value="1"/>
</dbReference>
<dbReference type="Pfam" id="PF00528">
    <property type="entry name" value="BPD_transp_1"/>
    <property type="match status" value="1"/>
</dbReference>
<evidence type="ECO:0000256" key="2">
    <source>
        <dbReference type="ARBA" id="ARBA00022692"/>
    </source>
</evidence>
<evidence type="ECO:0000256" key="3">
    <source>
        <dbReference type="ARBA" id="ARBA00022989"/>
    </source>
</evidence>
<sequence length="286" mass="30598">MKLRLFHLWCLCSTVGLITCLSVLLGFIITRGTTAFDFTLFFGDTDPLKGIFGIEPIWDGIWPACVGTLTVVTFALSLALLPGVATGIWLAISPATRFSRVLAFGIDILAGIPSILMGLFGFTLILFLRNWLIPSANTCLVLSALSLAILIIPYLAVATRTALLALPPSLELTALSLGMTHWQALRSVLLPQAAKGISGGIMLAAGRAAEDTAVIMLTGVVANAGLPGGIFERYEALPFTIFYYSAQYQSDTELQMAFGAALTLLCLTATIFSVASFLIRTTSRRQ</sequence>
<feature type="transmembrane region" description="Helical" evidence="5">
    <location>
        <begin position="256"/>
        <end position="279"/>
    </location>
</feature>
<reference evidence="7 8" key="1">
    <citation type="submission" date="2016-09" db="EMBL/GenBank/DDBJ databases">
        <title>Photobacterium proteolyticum sp. nov. a protease producing bacterium isolated from ocean sediments of Laizhou Bay.</title>
        <authorList>
            <person name="Li Y."/>
        </authorList>
    </citation>
    <scope>NUCLEOTIDE SEQUENCE [LARGE SCALE GENOMIC DNA]</scope>
    <source>
        <strain evidence="7 8">13-12</strain>
    </source>
</reference>
<comment type="caution">
    <text evidence="7">The sequence shown here is derived from an EMBL/GenBank/DDBJ whole genome shotgun (WGS) entry which is preliminary data.</text>
</comment>
<keyword evidence="5" id="KW-0813">Transport</keyword>
<proteinExistence type="inferred from homology"/>
<comment type="subcellular location">
    <subcellularLocation>
        <location evidence="1 5">Cell membrane</location>
        <topology evidence="1 5">Multi-pass membrane protein</topology>
    </subcellularLocation>
</comment>
<dbReference type="GO" id="GO:0005886">
    <property type="term" value="C:plasma membrane"/>
    <property type="evidence" value="ECO:0007669"/>
    <property type="project" value="UniProtKB-SubCell"/>
</dbReference>
<dbReference type="SUPFAM" id="SSF161098">
    <property type="entry name" value="MetI-like"/>
    <property type="match status" value="1"/>
</dbReference>
<feature type="transmembrane region" description="Helical" evidence="5">
    <location>
        <begin position="6"/>
        <end position="29"/>
    </location>
</feature>
<dbReference type="GO" id="GO:0055085">
    <property type="term" value="P:transmembrane transport"/>
    <property type="evidence" value="ECO:0007669"/>
    <property type="project" value="InterPro"/>
</dbReference>
<dbReference type="PANTHER" id="PTHR43470:SF3">
    <property type="entry name" value="PHOSPHATE TRANSPORT SYSTEM PERMEASE PROTEIN PSTA-RELATED"/>
    <property type="match status" value="1"/>
</dbReference>
<organism evidence="7 8">
    <name type="scientific">Photobacterium proteolyticum</name>
    <dbReference type="NCBI Taxonomy" id="1903952"/>
    <lineage>
        <taxon>Bacteria</taxon>
        <taxon>Pseudomonadati</taxon>
        <taxon>Pseudomonadota</taxon>
        <taxon>Gammaproteobacteria</taxon>
        <taxon>Vibrionales</taxon>
        <taxon>Vibrionaceae</taxon>
        <taxon>Photobacterium</taxon>
    </lineage>
</organism>
<dbReference type="EMBL" id="MJIL01000097">
    <property type="protein sequence ID" value="OLQ70479.1"/>
    <property type="molecule type" value="Genomic_DNA"/>
</dbReference>
<dbReference type="PANTHER" id="PTHR43470">
    <property type="entry name" value="PHOSPHATE TRANSPORT SYSTEM PERMEASE PROTEIN PSTA-RELATED"/>
    <property type="match status" value="1"/>
</dbReference>
<protein>
    <submittedName>
        <fullName evidence="7">Phosphate ABC transporter permease</fullName>
    </submittedName>
</protein>
<evidence type="ECO:0000256" key="4">
    <source>
        <dbReference type="ARBA" id="ARBA00023136"/>
    </source>
</evidence>
<keyword evidence="8" id="KW-1185">Reference proteome</keyword>
<dbReference type="PROSITE" id="PS50928">
    <property type="entry name" value="ABC_TM1"/>
    <property type="match status" value="1"/>
</dbReference>
<feature type="transmembrane region" description="Helical" evidence="5">
    <location>
        <begin position="101"/>
        <end position="127"/>
    </location>
</feature>
<dbReference type="AlphaFoldDB" id="A0A1Q9G8B7"/>
<feature type="transmembrane region" description="Helical" evidence="5">
    <location>
        <begin position="139"/>
        <end position="157"/>
    </location>
</feature>
<feature type="domain" description="ABC transmembrane type-1" evidence="6">
    <location>
        <begin position="65"/>
        <end position="275"/>
    </location>
</feature>
<dbReference type="InterPro" id="IPR000515">
    <property type="entry name" value="MetI-like"/>
</dbReference>